<reference evidence="1 2" key="2">
    <citation type="journal article" date="2022" name="Mol. Ecol. Resour.">
        <title>The genomes of chicory, endive, great burdock and yacon provide insights into Asteraceae paleo-polyploidization history and plant inulin production.</title>
        <authorList>
            <person name="Fan W."/>
            <person name="Wang S."/>
            <person name="Wang H."/>
            <person name="Wang A."/>
            <person name="Jiang F."/>
            <person name="Liu H."/>
            <person name="Zhao H."/>
            <person name="Xu D."/>
            <person name="Zhang Y."/>
        </authorList>
    </citation>
    <scope>NUCLEOTIDE SEQUENCE [LARGE SCALE GENOMIC DNA]</scope>
    <source>
        <strain evidence="2">cv. Yunnan</strain>
        <tissue evidence="1">Leaves</tissue>
    </source>
</reference>
<protein>
    <submittedName>
        <fullName evidence="1">Uncharacterized protein</fullName>
    </submittedName>
</protein>
<organism evidence="1 2">
    <name type="scientific">Smallanthus sonchifolius</name>
    <dbReference type="NCBI Taxonomy" id="185202"/>
    <lineage>
        <taxon>Eukaryota</taxon>
        <taxon>Viridiplantae</taxon>
        <taxon>Streptophyta</taxon>
        <taxon>Embryophyta</taxon>
        <taxon>Tracheophyta</taxon>
        <taxon>Spermatophyta</taxon>
        <taxon>Magnoliopsida</taxon>
        <taxon>eudicotyledons</taxon>
        <taxon>Gunneridae</taxon>
        <taxon>Pentapetalae</taxon>
        <taxon>asterids</taxon>
        <taxon>campanulids</taxon>
        <taxon>Asterales</taxon>
        <taxon>Asteraceae</taxon>
        <taxon>Asteroideae</taxon>
        <taxon>Heliantheae alliance</taxon>
        <taxon>Millerieae</taxon>
        <taxon>Smallanthus</taxon>
    </lineage>
</organism>
<name>A0ACB9HCP6_9ASTR</name>
<sequence length="136" mass="15615">MSGNTLPAAMRNATMFLVVCLLYSRVIDILKMLHDDILSRDFNHFCYQLTLHSVQIPVQPNIVYKFSLHHINKQTLIESLVFSLSLTVAVFRRSFSKLTKSTPIEPFCCGNKRLRYQVVSGIELHRCGFTEHTILS</sequence>
<evidence type="ECO:0000313" key="1">
    <source>
        <dbReference type="EMBL" id="KAI3793083.1"/>
    </source>
</evidence>
<accession>A0ACB9HCP6</accession>
<evidence type="ECO:0000313" key="2">
    <source>
        <dbReference type="Proteomes" id="UP001056120"/>
    </source>
</evidence>
<comment type="caution">
    <text evidence="1">The sequence shown here is derived from an EMBL/GenBank/DDBJ whole genome shotgun (WGS) entry which is preliminary data.</text>
</comment>
<keyword evidence="2" id="KW-1185">Reference proteome</keyword>
<dbReference type="EMBL" id="CM042029">
    <property type="protein sequence ID" value="KAI3793083.1"/>
    <property type="molecule type" value="Genomic_DNA"/>
</dbReference>
<gene>
    <name evidence="1" type="ORF">L1987_35696</name>
</gene>
<dbReference type="Proteomes" id="UP001056120">
    <property type="component" value="Linkage Group LG12"/>
</dbReference>
<proteinExistence type="predicted"/>
<reference evidence="2" key="1">
    <citation type="journal article" date="2022" name="Mol. Ecol. Resour.">
        <title>The genomes of chicory, endive, great burdock and yacon provide insights into Asteraceae palaeo-polyploidization history and plant inulin production.</title>
        <authorList>
            <person name="Fan W."/>
            <person name="Wang S."/>
            <person name="Wang H."/>
            <person name="Wang A."/>
            <person name="Jiang F."/>
            <person name="Liu H."/>
            <person name="Zhao H."/>
            <person name="Xu D."/>
            <person name="Zhang Y."/>
        </authorList>
    </citation>
    <scope>NUCLEOTIDE SEQUENCE [LARGE SCALE GENOMIC DNA]</scope>
    <source>
        <strain evidence="2">cv. Yunnan</strain>
    </source>
</reference>